<proteinExistence type="predicted"/>
<sequence length="87" mass="10072">MEKRAQRVEPGTILKPINNIYNLSSRKRRDEKKPRSPNSTGYGNYNTAKKKPAYDVGSMEDIDEWGNRCELILGEAYVVGRRIRSWV</sequence>
<name>A0A023BCZ1_GRENI</name>
<gene>
    <name evidence="2" type="ORF">GNI_010030</name>
</gene>
<feature type="region of interest" description="Disordered" evidence="1">
    <location>
        <begin position="22"/>
        <end position="50"/>
    </location>
</feature>
<evidence type="ECO:0000256" key="1">
    <source>
        <dbReference type="SAM" id="MobiDB-lite"/>
    </source>
</evidence>
<organism evidence="2 3">
    <name type="scientific">Gregarina niphandrodes</name>
    <name type="common">Septate eugregarine</name>
    <dbReference type="NCBI Taxonomy" id="110365"/>
    <lineage>
        <taxon>Eukaryota</taxon>
        <taxon>Sar</taxon>
        <taxon>Alveolata</taxon>
        <taxon>Apicomplexa</taxon>
        <taxon>Conoidasida</taxon>
        <taxon>Gregarinasina</taxon>
        <taxon>Eugregarinorida</taxon>
        <taxon>Gregarinidae</taxon>
        <taxon>Gregarina</taxon>
    </lineage>
</organism>
<reference evidence="2" key="1">
    <citation type="submission" date="2013-12" db="EMBL/GenBank/DDBJ databases">
        <authorList>
            <person name="Omoto C.K."/>
            <person name="Sibley D."/>
            <person name="Venepally P."/>
            <person name="Hadjithomas M."/>
            <person name="Karamycheva S."/>
            <person name="Brunk B."/>
            <person name="Roos D."/>
            <person name="Caler E."/>
            <person name="Lorenzi H."/>
        </authorList>
    </citation>
    <scope>NUCLEOTIDE SEQUENCE</scope>
</reference>
<evidence type="ECO:0000313" key="2">
    <source>
        <dbReference type="EMBL" id="EZG86544.1"/>
    </source>
</evidence>
<dbReference type="GeneID" id="22910617"/>
<dbReference type="VEuPathDB" id="CryptoDB:GNI_010030"/>
<accession>A0A023BCZ1</accession>
<evidence type="ECO:0000313" key="3">
    <source>
        <dbReference type="Proteomes" id="UP000019763"/>
    </source>
</evidence>
<comment type="caution">
    <text evidence="2">The sequence shown here is derived from an EMBL/GenBank/DDBJ whole genome shotgun (WGS) entry which is preliminary data.</text>
</comment>
<dbReference type="EMBL" id="AFNH02000076">
    <property type="protein sequence ID" value="EZG86544.1"/>
    <property type="molecule type" value="Genomic_DNA"/>
</dbReference>
<feature type="compositionally biased region" description="Polar residues" evidence="1">
    <location>
        <begin position="36"/>
        <end position="47"/>
    </location>
</feature>
<dbReference type="Proteomes" id="UP000019763">
    <property type="component" value="Unassembled WGS sequence"/>
</dbReference>
<dbReference type="AlphaFoldDB" id="A0A023BCZ1"/>
<keyword evidence="3" id="KW-1185">Reference proteome</keyword>
<protein>
    <submittedName>
        <fullName evidence="2">Uncharacterized protein</fullName>
    </submittedName>
</protein>
<dbReference type="RefSeq" id="XP_011128754.1">
    <property type="nucleotide sequence ID" value="XM_011130452.1"/>
</dbReference>